<dbReference type="PANTHER" id="PTHR43283:SF14">
    <property type="entry name" value="BLL8153 PROTEIN"/>
    <property type="match status" value="1"/>
</dbReference>
<feature type="signal peptide" evidence="1">
    <location>
        <begin position="1"/>
        <end position="26"/>
    </location>
</feature>
<keyword evidence="4" id="KW-1185">Reference proteome</keyword>
<dbReference type="OrthoDB" id="9814204at2"/>
<evidence type="ECO:0000313" key="4">
    <source>
        <dbReference type="Proteomes" id="UP000186609"/>
    </source>
</evidence>
<dbReference type="RefSeq" id="WP_076202883.1">
    <property type="nucleotide sequence ID" value="NZ_CP019236.1"/>
</dbReference>
<sequence length="419" mass="45271">MHHILRISPALALTLALALAAPGATAAPDEEALGKAAGYPAGRNLAQAAQEPYMVGSYSAMDSLAGSCSLAPAAQPLALPKAASEPSFRYRFGARTLSLDDYMEHQRAMAVLVLKDGEIVAERYNYGREPGMRMLSNSMAKTVVALAMGKALEEGLVRSLDDTAATYAKELAGTLYGETRIVNLLRMASGARYVEDYTPTDDRARFNAARRRAGIVEALRGVTERTDAEGSRFNYSGAQTDVLGLVLRHATGRSLCDYVAEKIWQPLGAEAEAKWLLNPTDHMEQAQGGFNATVRDYARLGWLLANDGQAQGRAVLTRDYLLAMTEAARQPEAFRPGRMDHKGSSYSGYGFQTWLLPGSHRRFALLGIHGQAIFVDPELKLVVVHTAVGKDASGDASGNHLGAERDALLRGIVARYGQW</sequence>
<organism evidence="3 4">
    <name type="scientific">Rhodoferax koreensis</name>
    <dbReference type="NCBI Taxonomy" id="1842727"/>
    <lineage>
        <taxon>Bacteria</taxon>
        <taxon>Pseudomonadati</taxon>
        <taxon>Pseudomonadota</taxon>
        <taxon>Betaproteobacteria</taxon>
        <taxon>Burkholderiales</taxon>
        <taxon>Comamonadaceae</taxon>
        <taxon>Rhodoferax</taxon>
    </lineage>
</organism>
<protein>
    <submittedName>
        <fullName evidence="3">Serine hydrolase</fullName>
    </submittedName>
</protein>
<dbReference type="EMBL" id="CP019236">
    <property type="protein sequence ID" value="APW39929.1"/>
    <property type="molecule type" value="Genomic_DNA"/>
</dbReference>
<dbReference type="InterPro" id="IPR001466">
    <property type="entry name" value="Beta-lactam-related"/>
</dbReference>
<keyword evidence="3" id="KW-0378">Hydrolase</keyword>
<feature type="domain" description="Beta-lactamase-related" evidence="2">
    <location>
        <begin position="101"/>
        <end position="387"/>
    </location>
</feature>
<dbReference type="PANTHER" id="PTHR43283">
    <property type="entry name" value="BETA-LACTAMASE-RELATED"/>
    <property type="match status" value="1"/>
</dbReference>
<dbReference type="KEGG" id="rhy:RD110_24240"/>
<dbReference type="Gene3D" id="3.40.710.10">
    <property type="entry name" value="DD-peptidase/beta-lactamase superfamily"/>
    <property type="match status" value="1"/>
</dbReference>
<dbReference type="SUPFAM" id="SSF56601">
    <property type="entry name" value="beta-lactamase/transpeptidase-like"/>
    <property type="match status" value="1"/>
</dbReference>
<reference evidence="3 4" key="1">
    <citation type="submission" date="2017-01" db="EMBL/GenBank/DDBJ databases">
        <authorList>
            <person name="Mah S.A."/>
            <person name="Swanson W.J."/>
            <person name="Moy G.W."/>
            <person name="Vacquier V.D."/>
        </authorList>
    </citation>
    <scope>NUCLEOTIDE SEQUENCE [LARGE SCALE GENOMIC DNA]</scope>
    <source>
        <strain evidence="3 4">DCY110</strain>
    </source>
</reference>
<keyword evidence="1" id="KW-0732">Signal</keyword>
<accession>A0A1P8K1R2</accession>
<dbReference type="STRING" id="1842727.RD110_24240"/>
<gene>
    <name evidence="3" type="ORF">RD110_24240</name>
</gene>
<name>A0A1P8K1R2_9BURK</name>
<dbReference type="InterPro" id="IPR012338">
    <property type="entry name" value="Beta-lactam/transpept-like"/>
</dbReference>
<dbReference type="Pfam" id="PF00144">
    <property type="entry name" value="Beta-lactamase"/>
    <property type="match status" value="1"/>
</dbReference>
<dbReference type="InterPro" id="IPR050789">
    <property type="entry name" value="Diverse_Enzym_Activities"/>
</dbReference>
<evidence type="ECO:0000256" key="1">
    <source>
        <dbReference type="SAM" id="SignalP"/>
    </source>
</evidence>
<dbReference type="AlphaFoldDB" id="A0A1P8K1R2"/>
<evidence type="ECO:0000313" key="3">
    <source>
        <dbReference type="EMBL" id="APW39929.1"/>
    </source>
</evidence>
<proteinExistence type="predicted"/>
<feature type="chain" id="PRO_5012794842" evidence="1">
    <location>
        <begin position="27"/>
        <end position="419"/>
    </location>
</feature>
<dbReference type="Proteomes" id="UP000186609">
    <property type="component" value="Chromosome"/>
</dbReference>
<dbReference type="GO" id="GO:0016787">
    <property type="term" value="F:hydrolase activity"/>
    <property type="evidence" value="ECO:0007669"/>
    <property type="project" value="UniProtKB-KW"/>
</dbReference>
<evidence type="ECO:0000259" key="2">
    <source>
        <dbReference type="Pfam" id="PF00144"/>
    </source>
</evidence>